<dbReference type="EMBL" id="BOOK01000016">
    <property type="protein sequence ID" value="GII00562.1"/>
    <property type="molecule type" value="Genomic_DNA"/>
</dbReference>
<organism evidence="2 3">
    <name type="scientific">Planobispora takensis</name>
    <dbReference type="NCBI Taxonomy" id="1367882"/>
    <lineage>
        <taxon>Bacteria</taxon>
        <taxon>Bacillati</taxon>
        <taxon>Actinomycetota</taxon>
        <taxon>Actinomycetes</taxon>
        <taxon>Streptosporangiales</taxon>
        <taxon>Streptosporangiaceae</taxon>
        <taxon>Planobispora</taxon>
    </lineage>
</organism>
<dbReference type="AlphaFoldDB" id="A0A8J3WV51"/>
<dbReference type="InterPro" id="IPR040442">
    <property type="entry name" value="Pyrv_kinase-like_dom_sf"/>
</dbReference>
<dbReference type="CDD" id="cd00377">
    <property type="entry name" value="ICL_PEPM"/>
    <property type="match status" value="1"/>
</dbReference>
<dbReference type="InterPro" id="IPR039556">
    <property type="entry name" value="ICL/PEPM"/>
</dbReference>
<sequence>MTLPLDIHDMEDSMSDPSRPEVREASPPQREAAALRRLHVSGDPLVLPNAWDAASARMVEAAGLPAVATSSAATAAVLGYDDGEAAPVEEVLAAAERIVRAVSLPVTVDFERGYGLAPAELVERFAATGAAGLNLEDSNPPDGNMIDVAEQADFLAAVRDAATSLNVDLVINARTDSFLRRSGSPRAQLAATLDRGARYLAAGADCVYPIGAGNPDVIKVLAEGIPGPVNVAYGLGKLSLAELAALGVARVSFGPALQRHLYGKFGSALLSAVTSDENPFVL</sequence>
<dbReference type="Pfam" id="PF13714">
    <property type="entry name" value="PEP_mutase"/>
    <property type="match status" value="1"/>
</dbReference>
<name>A0A8J3WV51_9ACTN</name>
<dbReference type="PANTHER" id="PTHR42905">
    <property type="entry name" value="PHOSPHOENOLPYRUVATE CARBOXYLASE"/>
    <property type="match status" value="1"/>
</dbReference>
<dbReference type="GO" id="GO:0003824">
    <property type="term" value="F:catalytic activity"/>
    <property type="evidence" value="ECO:0007669"/>
    <property type="project" value="InterPro"/>
</dbReference>
<protein>
    <submittedName>
        <fullName evidence="2">Carboxyvinyl-carboxyphosphonate phosphorylmutase</fullName>
    </submittedName>
</protein>
<dbReference type="SUPFAM" id="SSF51621">
    <property type="entry name" value="Phosphoenolpyruvate/pyruvate domain"/>
    <property type="match status" value="1"/>
</dbReference>
<keyword evidence="3" id="KW-1185">Reference proteome</keyword>
<evidence type="ECO:0000313" key="2">
    <source>
        <dbReference type="EMBL" id="GII00562.1"/>
    </source>
</evidence>
<accession>A0A8J3WV51</accession>
<dbReference type="Gene3D" id="3.20.20.60">
    <property type="entry name" value="Phosphoenolpyruvate-binding domains"/>
    <property type="match status" value="1"/>
</dbReference>
<evidence type="ECO:0000256" key="1">
    <source>
        <dbReference type="SAM" id="MobiDB-lite"/>
    </source>
</evidence>
<proteinExistence type="predicted"/>
<feature type="region of interest" description="Disordered" evidence="1">
    <location>
        <begin position="1"/>
        <end position="26"/>
    </location>
</feature>
<evidence type="ECO:0000313" key="3">
    <source>
        <dbReference type="Proteomes" id="UP000634476"/>
    </source>
</evidence>
<dbReference type="PANTHER" id="PTHR42905:SF16">
    <property type="entry name" value="CARBOXYPHOSPHONOENOLPYRUVATE PHOSPHONOMUTASE-LIKE PROTEIN (AFU_ORTHOLOGUE AFUA_5G07230)"/>
    <property type="match status" value="1"/>
</dbReference>
<feature type="compositionally biased region" description="Basic and acidic residues" evidence="1">
    <location>
        <begin position="1"/>
        <end position="11"/>
    </location>
</feature>
<comment type="caution">
    <text evidence="2">The sequence shown here is derived from an EMBL/GenBank/DDBJ whole genome shotgun (WGS) entry which is preliminary data.</text>
</comment>
<gene>
    <name evidence="2" type="ORF">Pta02_25700</name>
</gene>
<dbReference type="Proteomes" id="UP000634476">
    <property type="component" value="Unassembled WGS sequence"/>
</dbReference>
<reference evidence="2" key="1">
    <citation type="submission" date="2021-01" db="EMBL/GenBank/DDBJ databases">
        <title>Whole genome shotgun sequence of Planobispora takensis NBRC 109077.</title>
        <authorList>
            <person name="Komaki H."/>
            <person name="Tamura T."/>
        </authorList>
    </citation>
    <scope>NUCLEOTIDE SEQUENCE</scope>
    <source>
        <strain evidence="2">NBRC 109077</strain>
    </source>
</reference>
<dbReference type="InterPro" id="IPR015813">
    <property type="entry name" value="Pyrv/PenolPyrv_kinase-like_dom"/>
</dbReference>